<dbReference type="KEGG" id="msaa:QYS49_14240"/>
<dbReference type="InterPro" id="IPR014922">
    <property type="entry name" value="YdhG-like"/>
</dbReference>
<feature type="domain" description="YdhG-like" evidence="1">
    <location>
        <begin position="7"/>
        <end position="103"/>
    </location>
</feature>
<dbReference type="Pfam" id="PF08818">
    <property type="entry name" value="DUF1801"/>
    <property type="match status" value="1"/>
</dbReference>
<dbReference type="Proteomes" id="UP001230496">
    <property type="component" value="Chromosome"/>
</dbReference>
<protein>
    <submittedName>
        <fullName evidence="2">YdeI/OmpD-associated family protein</fullName>
    </submittedName>
</protein>
<evidence type="ECO:0000259" key="1">
    <source>
        <dbReference type="Pfam" id="PF08818"/>
    </source>
</evidence>
<sequence>MNKNEKWQNELEFLRAIINKTELEKTRKWGGEVYTLNNGNVLMIGAFKNYVSIWFFNGVFLKDPFQVLGNAQEGKTKALRHWQFTSVEEMEEDKIMEYIQVAIENEKKGLKWKAEKSDKIEIPEILNEAFKSNKIFEMAFDELTPFKQKEYVEHINTAKREATKMNRLEKIKPMILEGVGLNDKYRK</sequence>
<dbReference type="EMBL" id="CP129971">
    <property type="protein sequence ID" value="WKK78099.2"/>
    <property type="molecule type" value="Genomic_DNA"/>
</dbReference>
<dbReference type="Gene3D" id="3.90.1150.200">
    <property type="match status" value="1"/>
</dbReference>
<reference evidence="2 3" key="1">
    <citation type="submission" date="2023-08" db="EMBL/GenBank/DDBJ databases">
        <title>Comparative genomics and taxonomic characterization of three novel marine species of genus Marivirga.</title>
        <authorList>
            <person name="Muhammad N."/>
            <person name="Kim S.-G."/>
        </authorList>
    </citation>
    <scope>NUCLEOTIDE SEQUENCE [LARGE SCALE GENOMIC DNA]</scope>
    <source>
        <strain evidence="2 3">BDSF4-3</strain>
    </source>
</reference>
<proteinExistence type="predicted"/>
<name>A0AA49GEU4_9BACT</name>
<dbReference type="Pfam" id="PF13376">
    <property type="entry name" value="OmdA"/>
    <property type="match status" value="1"/>
</dbReference>
<evidence type="ECO:0000313" key="2">
    <source>
        <dbReference type="EMBL" id="WKK78099.2"/>
    </source>
</evidence>
<dbReference type="AlphaFoldDB" id="A0AA49GEU4"/>
<organism evidence="2 3">
    <name type="scientific">Marivirga salinarum</name>
    <dbReference type="NCBI Taxonomy" id="3059078"/>
    <lineage>
        <taxon>Bacteria</taxon>
        <taxon>Pseudomonadati</taxon>
        <taxon>Bacteroidota</taxon>
        <taxon>Cytophagia</taxon>
        <taxon>Cytophagales</taxon>
        <taxon>Marivirgaceae</taxon>
        <taxon>Marivirga</taxon>
    </lineage>
</organism>
<evidence type="ECO:0000313" key="3">
    <source>
        <dbReference type="Proteomes" id="UP001230496"/>
    </source>
</evidence>
<dbReference type="SUPFAM" id="SSF159888">
    <property type="entry name" value="YdhG-like"/>
    <property type="match status" value="1"/>
</dbReference>
<gene>
    <name evidence="2" type="ORF">QYS49_14240</name>
</gene>
<dbReference type="InterPro" id="IPR016786">
    <property type="entry name" value="YdeI_bac"/>
</dbReference>
<dbReference type="RefSeq" id="WP_308348911.1">
    <property type="nucleotide sequence ID" value="NZ_CP129971.1"/>
</dbReference>
<keyword evidence="3" id="KW-1185">Reference proteome</keyword>
<accession>A0AA49GEU4</accession>
<dbReference type="PIRSF" id="PIRSF021308">
    <property type="entry name" value="UCP021308"/>
    <property type="match status" value="1"/>
</dbReference>